<proteinExistence type="predicted"/>
<keyword evidence="2" id="KW-1185">Reference proteome</keyword>
<reference evidence="1 2" key="1">
    <citation type="journal article" date="2021" name="Sci. Rep.">
        <title>The distribution of antibiotic resistance genes in chicken gut microbiota commensals.</title>
        <authorList>
            <person name="Juricova H."/>
            <person name="Matiasovicova J."/>
            <person name="Kubasova T."/>
            <person name="Cejkova D."/>
            <person name="Rychlik I."/>
        </authorList>
    </citation>
    <scope>NUCLEOTIDE SEQUENCE [LARGE SCALE GENOMIC DNA]</scope>
    <source>
        <strain evidence="1 2">An810</strain>
    </source>
</reference>
<dbReference type="InterPro" id="IPR025659">
    <property type="entry name" value="Tubby-like_C"/>
</dbReference>
<gene>
    <name evidence="1" type="ORF">H5993_04640</name>
</gene>
<accession>A0ABS2ENQ4</accession>
<protein>
    <submittedName>
        <fullName evidence="1">Uncharacterized protein</fullName>
    </submittedName>
</protein>
<dbReference type="EMBL" id="JACJJQ010000016">
    <property type="protein sequence ID" value="MBM6754048.1"/>
    <property type="molecule type" value="Genomic_DNA"/>
</dbReference>
<evidence type="ECO:0000313" key="2">
    <source>
        <dbReference type="Proteomes" id="UP000776629"/>
    </source>
</evidence>
<sequence length="190" mass="21459">MRTLYMRDRTTDRQPATVVHDANHNAIYLLAGKWGIRQDTLSLYNMHGDLLAEVKQLSLGLLPKFALYVDQQRVGVVGKSLGFVREVVYIRGLNWVIVGNALTNHYRVFKGSRQIFAMEPAKNSGASYLAITIGVKSEEPLAILVAYVLNHWAKRPDPKPIWDRFKFKSISQPNLGLEAPINISNKITNK</sequence>
<dbReference type="SUPFAM" id="SSF54518">
    <property type="entry name" value="Tubby C-terminal domain-like"/>
    <property type="match status" value="1"/>
</dbReference>
<name>A0ABS2ENQ4_9LACO</name>
<dbReference type="RefSeq" id="WP_204776420.1">
    <property type="nucleotide sequence ID" value="NZ_JACJJQ010000016.1"/>
</dbReference>
<evidence type="ECO:0000313" key="1">
    <source>
        <dbReference type="EMBL" id="MBM6754048.1"/>
    </source>
</evidence>
<comment type="caution">
    <text evidence="1">The sequence shown here is derived from an EMBL/GenBank/DDBJ whole genome shotgun (WGS) entry which is preliminary data.</text>
</comment>
<dbReference type="Proteomes" id="UP000776629">
    <property type="component" value="Unassembled WGS sequence"/>
</dbReference>
<organism evidence="1 2">
    <name type="scientific">Limosilactobacillus alvi</name>
    <dbReference type="NCBI Taxonomy" id="990412"/>
    <lineage>
        <taxon>Bacteria</taxon>
        <taxon>Bacillati</taxon>
        <taxon>Bacillota</taxon>
        <taxon>Bacilli</taxon>
        <taxon>Lactobacillales</taxon>
        <taxon>Lactobacillaceae</taxon>
        <taxon>Limosilactobacillus</taxon>
    </lineage>
</organism>